<evidence type="ECO:0000313" key="2">
    <source>
        <dbReference type="Proteomes" id="UP000187203"/>
    </source>
</evidence>
<dbReference type="EMBL" id="AWUE01009990">
    <property type="protein sequence ID" value="OMP12009.1"/>
    <property type="molecule type" value="Genomic_DNA"/>
</dbReference>
<evidence type="ECO:0000313" key="1">
    <source>
        <dbReference type="EMBL" id="OMP12009.1"/>
    </source>
</evidence>
<accession>A0A1R3KYA5</accession>
<proteinExistence type="predicted"/>
<name>A0A1R3KYA5_9ROSI</name>
<dbReference type="AlphaFoldDB" id="A0A1R3KYA5"/>
<protein>
    <submittedName>
        <fullName evidence="1">Uncharacterized protein</fullName>
    </submittedName>
</protein>
<gene>
    <name evidence="1" type="ORF">COLO4_03530</name>
</gene>
<dbReference type="Proteomes" id="UP000187203">
    <property type="component" value="Unassembled WGS sequence"/>
</dbReference>
<sequence>MAHCMSKNNIKTFYSPSKNHSLARQSPLAIHIIN</sequence>
<comment type="caution">
    <text evidence="1">The sequence shown here is derived from an EMBL/GenBank/DDBJ whole genome shotgun (WGS) entry which is preliminary data.</text>
</comment>
<keyword evidence="2" id="KW-1185">Reference proteome</keyword>
<organism evidence="1 2">
    <name type="scientific">Corchorus olitorius</name>
    <dbReference type="NCBI Taxonomy" id="93759"/>
    <lineage>
        <taxon>Eukaryota</taxon>
        <taxon>Viridiplantae</taxon>
        <taxon>Streptophyta</taxon>
        <taxon>Embryophyta</taxon>
        <taxon>Tracheophyta</taxon>
        <taxon>Spermatophyta</taxon>
        <taxon>Magnoliopsida</taxon>
        <taxon>eudicotyledons</taxon>
        <taxon>Gunneridae</taxon>
        <taxon>Pentapetalae</taxon>
        <taxon>rosids</taxon>
        <taxon>malvids</taxon>
        <taxon>Malvales</taxon>
        <taxon>Malvaceae</taxon>
        <taxon>Grewioideae</taxon>
        <taxon>Apeibeae</taxon>
        <taxon>Corchorus</taxon>
    </lineage>
</organism>
<reference evidence="2" key="1">
    <citation type="submission" date="2013-09" db="EMBL/GenBank/DDBJ databases">
        <title>Corchorus olitorius genome sequencing.</title>
        <authorList>
            <person name="Alam M."/>
            <person name="Haque M.S."/>
            <person name="Islam M.S."/>
            <person name="Emdad E.M."/>
            <person name="Islam M.M."/>
            <person name="Ahmed B."/>
            <person name="Halim A."/>
            <person name="Hossen Q.M.M."/>
            <person name="Hossain M.Z."/>
            <person name="Ahmed R."/>
            <person name="Khan M.M."/>
            <person name="Islam R."/>
            <person name="Rashid M.M."/>
            <person name="Khan S.A."/>
            <person name="Rahman M.S."/>
            <person name="Alam M."/>
            <person name="Yahiya A.S."/>
            <person name="Khan M.S."/>
            <person name="Azam M.S."/>
            <person name="Haque T."/>
            <person name="Lashkar M.Z.H."/>
            <person name="Akhand A.I."/>
            <person name="Morshed G."/>
            <person name="Roy S."/>
            <person name="Uddin K.S."/>
            <person name="Rabeya T."/>
            <person name="Hossain A.S."/>
            <person name="Chowdhury A."/>
            <person name="Snigdha A.R."/>
            <person name="Mortoza M.S."/>
            <person name="Matin S.A."/>
            <person name="Hoque S.M.E."/>
            <person name="Islam M.K."/>
            <person name="Roy D.K."/>
            <person name="Haider R."/>
            <person name="Moosa M.M."/>
            <person name="Elias S.M."/>
            <person name="Hasan A.M."/>
            <person name="Jahan S."/>
            <person name="Shafiuddin M."/>
            <person name="Mahmood N."/>
            <person name="Shommy N.S."/>
        </authorList>
    </citation>
    <scope>NUCLEOTIDE SEQUENCE [LARGE SCALE GENOMIC DNA]</scope>
    <source>
        <strain evidence="2">cv. O-4</strain>
    </source>
</reference>